<feature type="domain" description="DUF4145" evidence="1">
    <location>
        <begin position="29"/>
        <end position="102"/>
    </location>
</feature>
<name>A0A558QQM8_9SPHN</name>
<accession>A0A558QQM8</accession>
<dbReference type="OrthoDB" id="9803459at2"/>
<evidence type="ECO:0000313" key="2">
    <source>
        <dbReference type="EMBL" id="TVV69416.1"/>
    </source>
</evidence>
<proteinExistence type="predicted"/>
<gene>
    <name evidence="2" type="ORF">FOY91_21415</name>
</gene>
<dbReference type="InterPro" id="IPR025285">
    <property type="entry name" value="DUF4145"/>
</dbReference>
<organism evidence="2 3">
    <name type="scientific">Alterirhizorhabdus solaris</name>
    <dbReference type="NCBI Taxonomy" id="2529389"/>
    <lineage>
        <taxon>Bacteria</taxon>
        <taxon>Pseudomonadati</taxon>
        <taxon>Pseudomonadota</taxon>
        <taxon>Alphaproteobacteria</taxon>
        <taxon>Sphingomonadales</taxon>
        <taxon>Rhizorhabdaceae</taxon>
        <taxon>Alterirhizorhabdus</taxon>
    </lineage>
</organism>
<protein>
    <submittedName>
        <fullName evidence="2">DUF4145 domain-containing protein</fullName>
    </submittedName>
</protein>
<dbReference type="Pfam" id="PF13643">
    <property type="entry name" value="DUF4145"/>
    <property type="match status" value="1"/>
</dbReference>
<evidence type="ECO:0000259" key="1">
    <source>
        <dbReference type="Pfam" id="PF13643"/>
    </source>
</evidence>
<dbReference type="RefSeq" id="WP_145156103.1">
    <property type="nucleotide sequence ID" value="NZ_VNIM01000220.1"/>
</dbReference>
<reference evidence="2 3" key="1">
    <citation type="submission" date="2019-07" db="EMBL/GenBank/DDBJ databases">
        <title>Sphingomonas solaris sp. nov., isolated from a solar panel from Boston, Massachusetts.</title>
        <authorList>
            <person name="Tanner K."/>
            <person name="Pascual J."/>
            <person name="Mancuso C."/>
            <person name="Pereto J."/>
            <person name="Khalil A."/>
            <person name="Vilanova C."/>
        </authorList>
    </citation>
    <scope>NUCLEOTIDE SEQUENCE [LARGE SCALE GENOMIC DNA]</scope>
    <source>
        <strain evidence="2 3">R4DWN</strain>
    </source>
</reference>
<dbReference type="EMBL" id="VNIM01000220">
    <property type="protein sequence ID" value="TVV69416.1"/>
    <property type="molecule type" value="Genomic_DNA"/>
</dbReference>
<dbReference type="Proteomes" id="UP000318681">
    <property type="component" value="Unassembled WGS sequence"/>
</dbReference>
<sequence>MIGGNSNFAFFQKIEPQVYRLGILAECSFAEDPNTCLIKLRQLAELTAQLTASRYGLEIHPSENIADILRRLKFECSLPEEVGALFHSLRIAGNQAAHGSADDHAGALNGLKLARQLAIWYSRTFRNPADKFGPFVPPARPTDARAVSAPSESLRIHTSAVF</sequence>
<evidence type="ECO:0000313" key="3">
    <source>
        <dbReference type="Proteomes" id="UP000318681"/>
    </source>
</evidence>
<comment type="caution">
    <text evidence="2">The sequence shown here is derived from an EMBL/GenBank/DDBJ whole genome shotgun (WGS) entry which is preliminary data.</text>
</comment>
<keyword evidence="3" id="KW-1185">Reference proteome</keyword>
<dbReference type="AlphaFoldDB" id="A0A558QQM8"/>